<evidence type="ECO:0000256" key="1">
    <source>
        <dbReference type="ARBA" id="ARBA00022536"/>
    </source>
</evidence>
<dbReference type="SUPFAM" id="SSF57196">
    <property type="entry name" value="EGF/Laminin"/>
    <property type="match status" value="1"/>
</dbReference>
<dbReference type="InterPro" id="IPR000152">
    <property type="entry name" value="EGF-type_Asp/Asn_hydroxyl_site"/>
</dbReference>
<comment type="caution">
    <text evidence="5">The sequence shown here is derived from an EMBL/GenBank/DDBJ whole genome shotgun (WGS) entry which is preliminary data.</text>
</comment>
<sequence>MDVDECKNTKLCPRENEHCKNLPGFYSCKCDSGFTRKDGKCVKDEKPEKESDDVTEDDEDDDVGGDDVGDDDVDDDEADEADLDEAMHAEL</sequence>
<dbReference type="Proteomes" id="UP001152795">
    <property type="component" value="Unassembled WGS sequence"/>
</dbReference>
<proteinExistence type="predicted"/>
<evidence type="ECO:0000256" key="3">
    <source>
        <dbReference type="PROSITE-ProRule" id="PRU00076"/>
    </source>
</evidence>
<feature type="compositionally biased region" description="Basic and acidic residues" evidence="4">
    <location>
        <begin position="34"/>
        <end position="49"/>
    </location>
</feature>
<dbReference type="InterPro" id="IPR018097">
    <property type="entry name" value="EGF_Ca-bd_CS"/>
</dbReference>
<dbReference type="InterPro" id="IPR001881">
    <property type="entry name" value="EGF-like_Ca-bd_dom"/>
</dbReference>
<dbReference type="PROSITE" id="PS00010">
    <property type="entry name" value="ASX_HYDROXYL"/>
    <property type="match status" value="1"/>
</dbReference>
<dbReference type="InterPro" id="IPR000742">
    <property type="entry name" value="EGF"/>
</dbReference>
<evidence type="ECO:0000313" key="5">
    <source>
        <dbReference type="EMBL" id="CAB4009297.1"/>
    </source>
</evidence>
<dbReference type="EMBL" id="CACRXK020006406">
    <property type="protein sequence ID" value="CAB4009297.1"/>
    <property type="molecule type" value="Genomic_DNA"/>
</dbReference>
<dbReference type="SMART" id="SM00179">
    <property type="entry name" value="EGF_CA"/>
    <property type="match status" value="1"/>
</dbReference>
<dbReference type="Gene3D" id="2.10.25.10">
    <property type="entry name" value="Laminin"/>
    <property type="match status" value="1"/>
</dbReference>
<evidence type="ECO:0000256" key="4">
    <source>
        <dbReference type="SAM" id="MobiDB-lite"/>
    </source>
</evidence>
<dbReference type="Pfam" id="PF07645">
    <property type="entry name" value="EGF_CA"/>
    <property type="match status" value="1"/>
</dbReference>
<dbReference type="PROSITE" id="PS01187">
    <property type="entry name" value="EGF_CA"/>
    <property type="match status" value="1"/>
</dbReference>
<dbReference type="GO" id="GO:0005509">
    <property type="term" value="F:calcium ion binding"/>
    <property type="evidence" value="ECO:0007669"/>
    <property type="project" value="InterPro"/>
</dbReference>
<feature type="compositionally biased region" description="Acidic residues" evidence="4">
    <location>
        <begin position="50"/>
        <end position="84"/>
    </location>
</feature>
<organism evidence="5 6">
    <name type="scientific">Paramuricea clavata</name>
    <name type="common">Red gorgonian</name>
    <name type="synonym">Violescent sea-whip</name>
    <dbReference type="NCBI Taxonomy" id="317549"/>
    <lineage>
        <taxon>Eukaryota</taxon>
        <taxon>Metazoa</taxon>
        <taxon>Cnidaria</taxon>
        <taxon>Anthozoa</taxon>
        <taxon>Octocorallia</taxon>
        <taxon>Malacalcyonacea</taxon>
        <taxon>Plexauridae</taxon>
        <taxon>Paramuricea</taxon>
    </lineage>
</organism>
<evidence type="ECO:0000313" key="6">
    <source>
        <dbReference type="Proteomes" id="UP001152795"/>
    </source>
</evidence>
<dbReference type="InterPro" id="IPR049883">
    <property type="entry name" value="NOTCH1_EGF-like"/>
</dbReference>
<comment type="caution">
    <text evidence="3">Lacks conserved residue(s) required for the propagation of feature annotation.</text>
</comment>
<dbReference type="CDD" id="cd00054">
    <property type="entry name" value="EGF_CA"/>
    <property type="match status" value="1"/>
</dbReference>
<dbReference type="AlphaFoldDB" id="A0A6S7HX35"/>
<protein>
    <submittedName>
        <fullName evidence="5">Cysteine-rich with EGF-like domain 1 isoform X1</fullName>
    </submittedName>
</protein>
<evidence type="ECO:0000256" key="2">
    <source>
        <dbReference type="ARBA" id="ARBA00023157"/>
    </source>
</evidence>
<reference evidence="5" key="1">
    <citation type="submission" date="2020-04" db="EMBL/GenBank/DDBJ databases">
        <authorList>
            <person name="Alioto T."/>
            <person name="Alioto T."/>
            <person name="Gomez Garrido J."/>
        </authorList>
    </citation>
    <scope>NUCLEOTIDE SEQUENCE</scope>
    <source>
        <strain evidence="5">A484AB</strain>
    </source>
</reference>
<accession>A0A6S7HX35</accession>
<keyword evidence="1 3" id="KW-0245">EGF-like domain</keyword>
<keyword evidence="6" id="KW-1185">Reference proteome</keyword>
<dbReference type="OrthoDB" id="6229058at2759"/>
<dbReference type="PROSITE" id="PS50026">
    <property type="entry name" value="EGF_3"/>
    <property type="match status" value="1"/>
</dbReference>
<keyword evidence="2" id="KW-1015">Disulfide bond</keyword>
<gene>
    <name evidence="5" type="ORF">PACLA_8A017708</name>
</gene>
<feature type="region of interest" description="Disordered" evidence="4">
    <location>
        <begin position="31"/>
        <end position="91"/>
    </location>
</feature>
<name>A0A6S7HX35_PARCT</name>